<accession>A0A5C5FTG2</accession>
<name>A0A5C5FTG2_9BASI</name>
<reference evidence="2 3" key="1">
    <citation type="submission" date="2019-03" db="EMBL/GenBank/DDBJ databases">
        <title>Rhodosporidium diobovatum UCD-FST 08-225 genome sequencing, assembly, and annotation.</title>
        <authorList>
            <person name="Fakankun I.U."/>
            <person name="Fristensky B."/>
            <person name="Levin D.B."/>
        </authorList>
    </citation>
    <scope>NUCLEOTIDE SEQUENCE [LARGE SCALE GENOMIC DNA]</scope>
    <source>
        <strain evidence="2 3">UCD-FST 08-225</strain>
    </source>
</reference>
<feature type="compositionally biased region" description="Basic residues" evidence="1">
    <location>
        <begin position="153"/>
        <end position="164"/>
    </location>
</feature>
<feature type="compositionally biased region" description="Basic residues" evidence="1">
    <location>
        <begin position="103"/>
        <end position="112"/>
    </location>
</feature>
<comment type="caution">
    <text evidence="2">The sequence shown here is derived from an EMBL/GenBank/DDBJ whole genome shotgun (WGS) entry which is preliminary data.</text>
</comment>
<dbReference type="EMBL" id="SOZI01000081">
    <property type="protein sequence ID" value="TNY19925.1"/>
    <property type="molecule type" value="Genomic_DNA"/>
</dbReference>
<protein>
    <submittedName>
        <fullName evidence="2">Uncharacterized protein</fullName>
    </submittedName>
</protein>
<feature type="region of interest" description="Disordered" evidence="1">
    <location>
        <begin position="54"/>
        <end position="202"/>
    </location>
</feature>
<keyword evidence="3" id="KW-1185">Reference proteome</keyword>
<dbReference type="AlphaFoldDB" id="A0A5C5FTG2"/>
<evidence type="ECO:0000313" key="2">
    <source>
        <dbReference type="EMBL" id="TNY19925.1"/>
    </source>
</evidence>
<proteinExistence type="predicted"/>
<sequence>MSAPPAKDVAKTDSAAATAEAPLNALFFTAEGDLTDKFYSTLRAVFLKFAKLPADPTDGEAAPEAEEDDEAKAKRAAMGREEMNAFSKATNGEGACSSSCATRRSHRRRHGRRADLRAAQKSPTSSGTRSSCTSTSTTTRSSPSRASSGSTRCRPRTTSPRHSRTWASGVTTRRRSSLCGTTTRRRRLRTRPRQNEGLSTGW</sequence>
<evidence type="ECO:0000256" key="1">
    <source>
        <dbReference type="SAM" id="MobiDB-lite"/>
    </source>
</evidence>
<dbReference type="Proteomes" id="UP000311382">
    <property type="component" value="Unassembled WGS sequence"/>
</dbReference>
<feature type="compositionally biased region" description="Acidic residues" evidence="1">
    <location>
        <begin position="57"/>
        <end position="70"/>
    </location>
</feature>
<feature type="compositionally biased region" description="Basic residues" evidence="1">
    <location>
        <begin position="183"/>
        <end position="192"/>
    </location>
</feature>
<gene>
    <name evidence="2" type="ORF">DMC30DRAFT_399167</name>
</gene>
<feature type="compositionally biased region" description="Low complexity" evidence="1">
    <location>
        <begin position="119"/>
        <end position="152"/>
    </location>
</feature>
<organism evidence="2 3">
    <name type="scientific">Rhodotorula diobovata</name>
    <dbReference type="NCBI Taxonomy" id="5288"/>
    <lineage>
        <taxon>Eukaryota</taxon>
        <taxon>Fungi</taxon>
        <taxon>Dikarya</taxon>
        <taxon>Basidiomycota</taxon>
        <taxon>Pucciniomycotina</taxon>
        <taxon>Microbotryomycetes</taxon>
        <taxon>Sporidiobolales</taxon>
        <taxon>Sporidiobolaceae</taxon>
        <taxon>Rhodotorula</taxon>
    </lineage>
</organism>
<evidence type="ECO:0000313" key="3">
    <source>
        <dbReference type="Proteomes" id="UP000311382"/>
    </source>
</evidence>